<dbReference type="PANTHER" id="PTHR48228:SF5">
    <property type="entry name" value="ALPHA-METHYLACYL-COA RACEMASE"/>
    <property type="match status" value="1"/>
</dbReference>
<dbReference type="RefSeq" id="WP_008305453.1">
    <property type="nucleotide sequence ID" value="NZ_BMZC01000031.1"/>
</dbReference>
<dbReference type="Pfam" id="PF02515">
    <property type="entry name" value="CoA_transf_3"/>
    <property type="match status" value="1"/>
</dbReference>
<dbReference type="SUPFAM" id="SSF89796">
    <property type="entry name" value="CoA-transferase family III (CaiB/BaiF)"/>
    <property type="match status" value="1"/>
</dbReference>
<dbReference type="InterPro" id="IPR044855">
    <property type="entry name" value="CoA-Trfase_III_dom3_sf"/>
</dbReference>
<reference evidence="1" key="2">
    <citation type="submission" date="2020-09" db="EMBL/GenBank/DDBJ databases">
        <authorList>
            <person name="Sun Q."/>
            <person name="Kim S."/>
        </authorList>
    </citation>
    <scope>NUCLEOTIDE SEQUENCE</scope>
    <source>
        <strain evidence="1">KCTC 32337</strain>
    </source>
</reference>
<dbReference type="PANTHER" id="PTHR48228">
    <property type="entry name" value="SUCCINYL-COA--D-CITRAMALATE COA-TRANSFERASE"/>
    <property type="match status" value="1"/>
</dbReference>
<dbReference type="Proteomes" id="UP000622604">
    <property type="component" value="Unassembled WGS sequence"/>
</dbReference>
<evidence type="ECO:0000313" key="1">
    <source>
        <dbReference type="EMBL" id="GGZ84574.1"/>
    </source>
</evidence>
<dbReference type="GO" id="GO:0003824">
    <property type="term" value="F:catalytic activity"/>
    <property type="evidence" value="ECO:0007669"/>
    <property type="project" value="InterPro"/>
</dbReference>
<organism evidence="1 2">
    <name type="scientific">Paraglaciecola chathamensis</name>
    <dbReference type="NCBI Taxonomy" id="368405"/>
    <lineage>
        <taxon>Bacteria</taxon>
        <taxon>Pseudomonadati</taxon>
        <taxon>Pseudomonadota</taxon>
        <taxon>Gammaproteobacteria</taxon>
        <taxon>Alteromonadales</taxon>
        <taxon>Alteromonadaceae</taxon>
        <taxon>Paraglaciecola</taxon>
    </lineage>
</organism>
<dbReference type="InterPro" id="IPR050509">
    <property type="entry name" value="CoA-transferase_III"/>
</dbReference>
<gene>
    <name evidence="1" type="ORF">GCM10011274_47440</name>
</gene>
<dbReference type="AlphaFoldDB" id="A0A8H9IHQ9"/>
<name>A0A8H9IHQ9_9ALTE</name>
<reference evidence="1" key="1">
    <citation type="journal article" date="2014" name="Int. J. Syst. Evol. Microbiol.">
        <title>Complete genome sequence of Corynebacterium casei LMG S-19264T (=DSM 44701T), isolated from a smear-ripened cheese.</title>
        <authorList>
            <consortium name="US DOE Joint Genome Institute (JGI-PGF)"/>
            <person name="Walter F."/>
            <person name="Albersmeier A."/>
            <person name="Kalinowski J."/>
            <person name="Ruckert C."/>
        </authorList>
    </citation>
    <scope>NUCLEOTIDE SEQUENCE</scope>
    <source>
        <strain evidence="1">KCTC 32337</strain>
    </source>
</reference>
<protein>
    <submittedName>
        <fullName evidence="1">Alpha-methylacyl-CoA racemase</fullName>
    </submittedName>
</protein>
<dbReference type="EMBL" id="BMZC01000031">
    <property type="protein sequence ID" value="GGZ84574.1"/>
    <property type="molecule type" value="Genomic_DNA"/>
</dbReference>
<evidence type="ECO:0000313" key="2">
    <source>
        <dbReference type="Proteomes" id="UP000622604"/>
    </source>
</evidence>
<dbReference type="Gene3D" id="3.40.50.10540">
    <property type="entry name" value="Crotonobetainyl-coa:carnitine coa-transferase, domain 1"/>
    <property type="match status" value="1"/>
</dbReference>
<dbReference type="Gene3D" id="3.30.1540.10">
    <property type="entry name" value="formyl-coa transferase, domain 3"/>
    <property type="match status" value="1"/>
</dbReference>
<proteinExistence type="predicted"/>
<dbReference type="InterPro" id="IPR023606">
    <property type="entry name" value="CoA-Trfase_III_dom_1_sf"/>
</dbReference>
<dbReference type="InterPro" id="IPR003673">
    <property type="entry name" value="CoA-Trfase_fam_III"/>
</dbReference>
<accession>A0A8H9IHQ9</accession>
<comment type="caution">
    <text evidence="1">The sequence shown here is derived from an EMBL/GenBank/DDBJ whole genome shotgun (WGS) entry which is preliminary data.</text>
</comment>
<sequence>MGPLNGIKVVELAGLGPCPAAGMILADFGAEVILIERKTANPNAGIDLDSNKDASFFKRGKKSIALDLKNPDDVETVLKLVEQSDVLIEGFRPGITEKLGLGPEVCHQRNPKLVYGRMTGWGQTGPLAKNAGHDINYVSITGALHYGGLPDDAPYPTPTLVGDIGGGTLPLVIGITSALLYAQNTGQGQVIDAAICDGTIYSMGLLTSIRAQGLLREEKGQDFFGAGSHWCNTYQCADGKYVSVQALEPNFYKELVTLCGFADDDDFAQQNNKKLWPQARAKMAAFFASKTQAQCNDILEGTDACYAPVLSIPEAAEHEHIKARGCYTGEGQYLQPTPAPKFSVSQPCIGEIPNVGQHTAEILNSLNK</sequence>